<feature type="chain" id="PRO_5005427562" description="Helicase C-terminal domain-containing protein" evidence="1">
    <location>
        <begin position="27"/>
        <end position="564"/>
    </location>
</feature>
<evidence type="ECO:0000313" key="3">
    <source>
        <dbReference type="Proteomes" id="UP000053263"/>
    </source>
</evidence>
<dbReference type="AlphaFoldDB" id="A0A0C9T1D1"/>
<accession>A0A0C9T1D1</accession>
<keyword evidence="1" id="KW-0732">Signal</keyword>
<dbReference type="OrthoDB" id="3010969at2759"/>
<dbReference type="InterPro" id="IPR027417">
    <property type="entry name" value="P-loop_NTPase"/>
</dbReference>
<evidence type="ECO:0008006" key="4">
    <source>
        <dbReference type="Google" id="ProtNLM"/>
    </source>
</evidence>
<dbReference type="EMBL" id="KN832590">
    <property type="protein sequence ID" value="KII82989.1"/>
    <property type="molecule type" value="Genomic_DNA"/>
</dbReference>
<organism evidence="2 3">
    <name type="scientific">Plicaturopsis crispa FD-325 SS-3</name>
    <dbReference type="NCBI Taxonomy" id="944288"/>
    <lineage>
        <taxon>Eukaryota</taxon>
        <taxon>Fungi</taxon>
        <taxon>Dikarya</taxon>
        <taxon>Basidiomycota</taxon>
        <taxon>Agaricomycotina</taxon>
        <taxon>Agaricomycetes</taxon>
        <taxon>Agaricomycetidae</taxon>
        <taxon>Amylocorticiales</taxon>
        <taxon>Amylocorticiaceae</taxon>
        <taxon>Plicatura</taxon>
        <taxon>Plicaturopsis crispa</taxon>
    </lineage>
</organism>
<gene>
    <name evidence="2" type="ORF">PLICRDRAFT_33150</name>
</gene>
<keyword evidence="3" id="KW-1185">Reference proteome</keyword>
<protein>
    <recommendedName>
        <fullName evidence="4">Helicase C-terminal domain-containing protein</fullName>
    </recommendedName>
</protein>
<dbReference type="HOGENOM" id="CLU_010294_1_0_1"/>
<dbReference type="SUPFAM" id="SSF52540">
    <property type="entry name" value="P-loop containing nucleoside triphosphate hydrolases"/>
    <property type="match status" value="1"/>
</dbReference>
<sequence>MTPTGSGKTGFYTMYILVVLAAVADPLLCPTSRFPKNPCLMPNDTASDGNVQQAAKMSAVGLRVLAINSDTREAAQRCEREELWVTARTEPSVIIAGPEQLRSDEYEKALRDDKLYGRMCGLGFDEVQRLSFRQDFMQMGFVKAPTVRSGPPMDNICELLGLRNGTYHTIRRSNLRPEIQLLFCELTSPIDGDAFPKLHWNLDSARPRPTIVFAKSIYLGSRIWGDLMRQSSKKQATTGLSKAEGDRARKKQIIELGPVQRRGSRVSRRGSRLRVHDRYRHGLALGRSRHACACIIVGDIADADELNQKIGRAGRPRRLVSDPRGIIYTTSTRTRMAAALKAIPPDSTIGSEDRNVDDSMSFMLVAKCKTAAQNQLYNGSITEEPPCLCSSCRTDPPPLPRAACNCSGCIPEALPVLVKPAMSLSVAASIPKKKRFPKLMKAHGKLALDAFRVRMWRKRDKAATPILGQSLVLPDDVLKAILDGYNVYKNPPALATLLKGRTYHLCTYALMLNQISSTSSISLLSFELEAIGAAAKAASQVKAAAKAAEKKKRALEAEAEAELY</sequence>
<evidence type="ECO:0000256" key="1">
    <source>
        <dbReference type="SAM" id="SignalP"/>
    </source>
</evidence>
<feature type="signal peptide" evidence="1">
    <location>
        <begin position="1"/>
        <end position="26"/>
    </location>
</feature>
<dbReference type="Proteomes" id="UP000053263">
    <property type="component" value="Unassembled WGS sequence"/>
</dbReference>
<proteinExistence type="predicted"/>
<reference evidence="2 3" key="1">
    <citation type="submission" date="2014-06" db="EMBL/GenBank/DDBJ databases">
        <title>Evolutionary Origins and Diversification of the Mycorrhizal Mutualists.</title>
        <authorList>
            <consortium name="DOE Joint Genome Institute"/>
            <consortium name="Mycorrhizal Genomics Consortium"/>
            <person name="Kohler A."/>
            <person name="Kuo A."/>
            <person name="Nagy L.G."/>
            <person name="Floudas D."/>
            <person name="Copeland A."/>
            <person name="Barry K.W."/>
            <person name="Cichocki N."/>
            <person name="Veneault-Fourrey C."/>
            <person name="LaButti K."/>
            <person name="Lindquist E.A."/>
            <person name="Lipzen A."/>
            <person name="Lundell T."/>
            <person name="Morin E."/>
            <person name="Murat C."/>
            <person name="Riley R."/>
            <person name="Ohm R."/>
            <person name="Sun H."/>
            <person name="Tunlid A."/>
            <person name="Henrissat B."/>
            <person name="Grigoriev I.V."/>
            <person name="Hibbett D.S."/>
            <person name="Martin F."/>
        </authorList>
    </citation>
    <scope>NUCLEOTIDE SEQUENCE [LARGE SCALE GENOMIC DNA]</scope>
    <source>
        <strain evidence="2 3">FD-325 SS-3</strain>
    </source>
</reference>
<evidence type="ECO:0000313" key="2">
    <source>
        <dbReference type="EMBL" id="KII82989.1"/>
    </source>
</evidence>
<name>A0A0C9T1D1_PLICR</name>